<gene>
    <name evidence="3" type="ORF">NDU88_004735</name>
</gene>
<evidence type="ECO:0008006" key="5">
    <source>
        <dbReference type="Google" id="ProtNLM"/>
    </source>
</evidence>
<evidence type="ECO:0000313" key="4">
    <source>
        <dbReference type="Proteomes" id="UP001066276"/>
    </source>
</evidence>
<sequence length="543" mass="60748">MPPEGAKAALSAGRGKPIRTSTTTRLGAPVEVKRGLGEKTSAKVKNTSLDRFFGKKREGAPGETGIAASVDASEQPGLTGTKLESPLQEELEGSGDGISDDIIQLKNPCDTLPLICHMTENHADLMNYRRADKTLIQPENVQQRSPDGNGGSLVEDLVNSGNMGLSNGGKMEAARPATPRDKEVVQSDKFFSLSDHSSWSSNERSDFEADKISLEPDSEISSLASDKELLESGKITTVRKKLRKRSEHLGSTKHLSIPQDTKGLQWDYSNTQFKGDLSVYGNTEKQCNPVSLETIYQSIMEHQEESKIESRRTQLACRKMQTQIRRVAKTCSEFASRMEEVETRISRLEDNVGSQKVTRETMEKQVEDTQWKLTDLEDKLRRNNLRVQGISEGVEGSDPRGFVVALFKEAFPDLNQWEWEREIQRAHQFPFNRTGISSTQEGGRPRAMLISLLNFQARQAVYDLARPNSRRKARGCDFFVRPDFCHTTVEKRWRLRQLIQPLQSKGAQAFLINPAKLKVVVGSRIQYFTSEAKVGEFLDGLGV</sequence>
<keyword evidence="4" id="KW-1185">Reference proteome</keyword>
<dbReference type="Proteomes" id="UP001066276">
    <property type="component" value="Chromosome 5"/>
</dbReference>
<proteinExistence type="predicted"/>
<dbReference type="AlphaFoldDB" id="A0AAV7RGH8"/>
<evidence type="ECO:0000313" key="3">
    <source>
        <dbReference type="EMBL" id="KAJ1151956.1"/>
    </source>
</evidence>
<evidence type="ECO:0000256" key="2">
    <source>
        <dbReference type="SAM" id="MobiDB-lite"/>
    </source>
</evidence>
<reference evidence="3" key="1">
    <citation type="journal article" date="2022" name="bioRxiv">
        <title>Sequencing and chromosome-scale assembly of the giantPleurodeles waltlgenome.</title>
        <authorList>
            <person name="Brown T."/>
            <person name="Elewa A."/>
            <person name="Iarovenko S."/>
            <person name="Subramanian E."/>
            <person name="Araus A.J."/>
            <person name="Petzold A."/>
            <person name="Susuki M."/>
            <person name="Suzuki K.-i.T."/>
            <person name="Hayashi T."/>
            <person name="Toyoda A."/>
            <person name="Oliveira C."/>
            <person name="Osipova E."/>
            <person name="Leigh N.D."/>
            <person name="Simon A."/>
            <person name="Yun M.H."/>
        </authorList>
    </citation>
    <scope>NUCLEOTIDE SEQUENCE</scope>
    <source>
        <strain evidence="3">20211129_DDA</strain>
        <tissue evidence="3">Liver</tissue>
    </source>
</reference>
<name>A0AAV7RGH8_PLEWA</name>
<evidence type="ECO:0000256" key="1">
    <source>
        <dbReference type="SAM" id="Coils"/>
    </source>
</evidence>
<dbReference type="Gene3D" id="3.30.70.1820">
    <property type="entry name" value="L1 transposable element, RRM domain"/>
    <property type="match status" value="1"/>
</dbReference>
<accession>A0AAV7RGH8</accession>
<feature type="region of interest" description="Disordered" evidence="2">
    <location>
        <begin position="1"/>
        <end position="25"/>
    </location>
</feature>
<dbReference type="InterPro" id="IPR004244">
    <property type="entry name" value="Transposase_22"/>
</dbReference>
<comment type="caution">
    <text evidence="3">The sequence shown here is derived from an EMBL/GenBank/DDBJ whole genome shotgun (WGS) entry which is preliminary data.</text>
</comment>
<feature type="coiled-coil region" evidence="1">
    <location>
        <begin position="331"/>
        <end position="379"/>
    </location>
</feature>
<organism evidence="3 4">
    <name type="scientific">Pleurodeles waltl</name>
    <name type="common">Iberian ribbed newt</name>
    <dbReference type="NCBI Taxonomy" id="8319"/>
    <lineage>
        <taxon>Eukaryota</taxon>
        <taxon>Metazoa</taxon>
        <taxon>Chordata</taxon>
        <taxon>Craniata</taxon>
        <taxon>Vertebrata</taxon>
        <taxon>Euteleostomi</taxon>
        <taxon>Amphibia</taxon>
        <taxon>Batrachia</taxon>
        <taxon>Caudata</taxon>
        <taxon>Salamandroidea</taxon>
        <taxon>Salamandridae</taxon>
        <taxon>Pleurodelinae</taxon>
        <taxon>Pleurodeles</taxon>
    </lineage>
</organism>
<protein>
    <recommendedName>
        <fullName evidence="5">LINE-1 type transposase domain-containing protein 1</fullName>
    </recommendedName>
</protein>
<dbReference type="EMBL" id="JANPWB010000009">
    <property type="protein sequence ID" value="KAJ1151956.1"/>
    <property type="molecule type" value="Genomic_DNA"/>
</dbReference>
<dbReference type="PANTHER" id="PTHR11505">
    <property type="entry name" value="L1 TRANSPOSABLE ELEMENT-RELATED"/>
    <property type="match status" value="1"/>
</dbReference>
<keyword evidence="1" id="KW-0175">Coiled coil</keyword>